<feature type="compositionally biased region" description="Polar residues" evidence="1">
    <location>
        <begin position="419"/>
        <end position="437"/>
    </location>
</feature>
<accession>A0ABN7AT00</accession>
<feature type="compositionally biased region" description="Low complexity" evidence="1">
    <location>
        <begin position="377"/>
        <end position="391"/>
    </location>
</feature>
<protein>
    <submittedName>
        <fullName evidence="2">Bromodomain-containing protein</fullName>
    </submittedName>
</protein>
<dbReference type="Pfam" id="PF12024">
    <property type="entry name" value="DUF3512"/>
    <property type="match status" value="1"/>
</dbReference>
<feature type="region of interest" description="Disordered" evidence="1">
    <location>
        <begin position="419"/>
        <end position="484"/>
    </location>
</feature>
<dbReference type="EMBL" id="AP028913">
    <property type="protein sequence ID" value="BES94409.1"/>
    <property type="molecule type" value="Genomic_DNA"/>
</dbReference>
<feature type="region of interest" description="Disordered" evidence="1">
    <location>
        <begin position="377"/>
        <end position="403"/>
    </location>
</feature>
<keyword evidence="3" id="KW-1185">Reference proteome</keyword>
<sequence length="716" mass="77817">MDSQAADDLLLPDEMVEQLARAQDSGELQQQFIIQQQPEGQQQLIIQQPEGQQQQIVIQQPTDQQQKIIIKQVQQPQQQPQQQQQQQQQPVIKHLQLEQLLQPGQQQPGMTASPKLQQIITAAVQKPQLISVTPKLQQVVVASGQQGSTAASKLQQIISAAVQPGSATGTQQIHRIVTNAPQGVIGTSQLQQMISGGTQGQQGTHRIQHIVVSSSQLQQIVNSSAQFQQSVPVTQQQQKVITSTSSSPLLQSVIASTQSQGGKPAGQVLLQGVRMATSAVKPGQQVIRPGTSQVQQQAIVPSSQPQQVIRQASSAASTVLQPNTKIITSQQQTVLKPGASQVQYVTKTVGSNVVQAVKTASPAQLQQNQRQPIHVIKPSTSSQSQQPKTTSLTPLQQASKTPVFPQASQAFRTTTAHTLQTVSTTQSIAPKPTTVTQVKREGVTATPRLQQPATTTTPSKKEKKESSTPKEPKVPPKPTTLGDLVGRLTQGSRHVKRFKEDRRNIVKPVKTLNYGCYGSFAPAYDSTFSNLSKEESDLLNGSFDEFEPSPQIKQILLKDYDYTLDLADNLIDILSGGKEAKKLKLEKEEPPEEMEDSSFETRRASLNEDDEMATLSSLGIDLSHLSNANDSNSTGDEGSPVVQQTLEHTTNLLKKLQELQYERLSVPPHPRLGHTILPPTETEMKLATEITGNLTCLAKQVPPGALIGDHFGSIES</sequence>
<feature type="compositionally biased region" description="Basic and acidic residues" evidence="1">
    <location>
        <begin position="459"/>
        <end position="474"/>
    </location>
</feature>
<dbReference type="InterPro" id="IPR021900">
    <property type="entry name" value="DUF3512"/>
</dbReference>
<feature type="compositionally biased region" description="Polar residues" evidence="1">
    <location>
        <begin position="392"/>
        <end position="403"/>
    </location>
</feature>
<organism evidence="2 3">
    <name type="scientific">Nesidiocoris tenuis</name>
    <dbReference type="NCBI Taxonomy" id="355587"/>
    <lineage>
        <taxon>Eukaryota</taxon>
        <taxon>Metazoa</taxon>
        <taxon>Ecdysozoa</taxon>
        <taxon>Arthropoda</taxon>
        <taxon>Hexapoda</taxon>
        <taxon>Insecta</taxon>
        <taxon>Pterygota</taxon>
        <taxon>Neoptera</taxon>
        <taxon>Paraneoptera</taxon>
        <taxon>Hemiptera</taxon>
        <taxon>Heteroptera</taxon>
        <taxon>Panheteroptera</taxon>
        <taxon>Cimicomorpha</taxon>
        <taxon>Miridae</taxon>
        <taxon>Dicyphina</taxon>
        <taxon>Nesidiocoris</taxon>
    </lineage>
</organism>
<proteinExistence type="predicted"/>
<evidence type="ECO:0000256" key="1">
    <source>
        <dbReference type="SAM" id="MobiDB-lite"/>
    </source>
</evidence>
<evidence type="ECO:0000313" key="3">
    <source>
        <dbReference type="Proteomes" id="UP001307889"/>
    </source>
</evidence>
<reference evidence="2 3" key="1">
    <citation type="submission" date="2023-09" db="EMBL/GenBank/DDBJ databases">
        <title>Nesidiocoris tenuis whole genome shotgun sequence.</title>
        <authorList>
            <person name="Shibata T."/>
            <person name="Shimoda M."/>
            <person name="Kobayashi T."/>
            <person name="Uehara T."/>
        </authorList>
    </citation>
    <scope>NUCLEOTIDE SEQUENCE [LARGE SCALE GENOMIC DNA]</scope>
    <source>
        <strain evidence="2 3">Japan</strain>
    </source>
</reference>
<gene>
    <name evidence="2" type="ORF">NTJ_07218</name>
</gene>
<evidence type="ECO:0000313" key="2">
    <source>
        <dbReference type="EMBL" id="BES94409.1"/>
    </source>
</evidence>
<dbReference type="Proteomes" id="UP001307889">
    <property type="component" value="Chromosome 5"/>
</dbReference>
<name>A0ABN7AT00_9HEMI</name>